<protein>
    <recommendedName>
        <fullName evidence="3">Alkylmercury lyase</fullName>
    </recommendedName>
</protein>
<evidence type="ECO:0000313" key="1">
    <source>
        <dbReference type="EMBL" id="SMD22945.1"/>
    </source>
</evidence>
<reference evidence="1 2" key="1">
    <citation type="submission" date="2017-04" db="EMBL/GenBank/DDBJ databases">
        <authorList>
            <person name="Afonso C.L."/>
            <person name="Miller P.J."/>
            <person name="Scott M.A."/>
            <person name="Spackman E."/>
            <person name="Goraichik I."/>
            <person name="Dimitrov K.M."/>
            <person name="Suarez D.L."/>
            <person name="Swayne D.E."/>
        </authorList>
    </citation>
    <scope>NUCLEOTIDE SEQUENCE [LARGE SCALE GENOMIC DNA]</scope>
    <source>
        <strain evidence="1 2">DSM 43828</strain>
    </source>
</reference>
<organism evidence="1 2">
    <name type="scientific">Kibdelosporangium aridum</name>
    <dbReference type="NCBI Taxonomy" id="2030"/>
    <lineage>
        <taxon>Bacteria</taxon>
        <taxon>Bacillati</taxon>
        <taxon>Actinomycetota</taxon>
        <taxon>Actinomycetes</taxon>
        <taxon>Pseudonocardiales</taxon>
        <taxon>Pseudonocardiaceae</taxon>
        <taxon>Kibdelosporangium</taxon>
    </lineage>
</organism>
<dbReference type="EMBL" id="FWXV01000008">
    <property type="protein sequence ID" value="SMD22945.1"/>
    <property type="molecule type" value="Genomic_DNA"/>
</dbReference>
<dbReference type="AlphaFoldDB" id="A0A1Y5Y415"/>
<evidence type="ECO:0008006" key="3">
    <source>
        <dbReference type="Google" id="ProtNLM"/>
    </source>
</evidence>
<dbReference type="RefSeq" id="WP_084431739.1">
    <property type="nucleotide sequence ID" value="NZ_FWXV01000008.1"/>
</dbReference>
<keyword evidence="2" id="KW-1185">Reference proteome</keyword>
<name>A0A1Y5Y415_KIBAR</name>
<proteinExistence type="predicted"/>
<sequence>MEIRLLHVADCPSVALLTERLSGLLEGRQDVEIESLEVDDDDRAAALGMTGSPTILINGVDPFGEPRRAPSVSCRLYRDEDGRVSGVPSSAMLRNALELDRCS</sequence>
<dbReference type="Proteomes" id="UP000192674">
    <property type="component" value="Unassembled WGS sequence"/>
</dbReference>
<gene>
    <name evidence="1" type="ORF">SAMN05661093_07726</name>
</gene>
<accession>A0A1Y5Y415</accession>
<dbReference type="OrthoDB" id="7185309at2"/>
<evidence type="ECO:0000313" key="2">
    <source>
        <dbReference type="Proteomes" id="UP000192674"/>
    </source>
</evidence>